<organism evidence="2 3">
    <name type="scientific">Huso huso</name>
    <name type="common">Beluga</name>
    <name type="synonym">Acipenser huso</name>
    <dbReference type="NCBI Taxonomy" id="61971"/>
    <lineage>
        <taxon>Eukaryota</taxon>
        <taxon>Metazoa</taxon>
        <taxon>Chordata</taxon>
        <taxon>Craniata</taxon>
        <taxon>Vertebrata</taxon>
        <taxon>Euteleostomi</taxon>
        <taxon>Actinopterygii</taxon>
        <taxon>Chondrostei</taxon>
        <taxon>Acipenseriformes</taxon>
        <taxon>Acipenseridae</taxon>
        <taxon>Huso</taxon>
    </lineage>
</organism>
<feature type="region of interest" description="Disordered" evidence="1">
    <location>
        <begin position="136"/>
        <end position="160"/>
    </location>
</feature>
<feature type="region of interest" description="Disordered" evidence="1">
    <location>
        <begin position="245"/>
        <end position="267"/>
    </location>
</feature>
<reference evidence="2 3" key="1">
    <citation type="submission" date="2021-05" db="EMBL/GenBank/DDBJ databases">
        <authorList>
            <person name="Zahm M."/>
            <person name="Klopp C."/>
            <person name="Cabau C."/>
            <person name="Kuhl H."/>
            <person name="Suciu R."/>
            <person name="Ciorpac M."/>
            <person name="Holostenco D."/>
            <person name="Gessner J."/>
            <person name="Wuertz S."/>
            <person name="Hohne C."/>
            <person name="Stock M."/>
            <person name="Gislard M."/>
            <person name="Lluch J."/>
            <person name="Milhes M."/>
            <person name="Lampietro C."/>
            <person name="Lopez Roques C."/>
            <person name="Donnadieu C."/>
            <person name="Du K."/>
            <person name="Schartl M."/>
            <person name="Guiguen Y."/>
        </authorList>
    </citation>
    <scope>NUCLEOTIDE SEQUENCE [LARGE SCALE GENOMIC DNA]</scope>
    <source>
        <strain evidence="2">Hh-F2</strain>
        <tissue evidence="2">Blood</tissue>
    </source>
</reference>
<dbReference type="PANTHER" id="PTHR21553">
    <property type="entry name" value="ALMS1-RELATED"/>
    <property type="match status" value="1"/>
</dbReference>
<dbReference type="EMBL" id="JAHFZB010000008">
    <property type="protein sequence ID" value="KAK6486516.1"/>
    <property type="molecule type" value="Genomic_DNA"/>
</dbReference>
<evidence type="ECO:0000313" key="2">
    <source>
        <dbReference type="EMBL" id="KAK6486516.1"/>
    </source>
</evidence>
<feature type="region of interest" description="Disordered" evidence="1">
    <location>
        <begin position="428"/>
        <end position="453"/>
    </location>
</feature>
<dbReference type="Proteomes" id="UP001369086">
    <property type="component" value="Unassembled WGS sequence"/>
</dbReference>
<accession>A0ABR0ZNV6</accession>
<feature type="compositionally biased region" description="Low complexity" evidence="1">
    <location>
        <begin position="321"/>
        <end position="338"/>
    </location>
</feature>
<keyword evidence="3" id="KW-1185">Reference proteome</keyword>
<proteinExistence type="predicted"/>
<feature type="region of interest" description="Disordered" evidence="1">
    <location>
        <begin position="1055"/>
        <end position="1075"/>
    </location>
</feature>
<feature type="region of interest" description="Disordered" evidence="1">
    <location>
        <begin position="310"/>
        <end position="339"/>
    </location>
</feature>
<evidence type="ECO:0000256" key="1">
    <source>
        <dbReference type="SAM" id="MobiDB-lite"/>
    </source>
</evidence>
<comment type="caution">
    <text evidence="2">The sequence shown here is derived from an EMBL/GenBank/DDBJ whole genome shotgun (WGS) entry which is preliminary data.</text>
</comment>
<feature type="compositionally biased region" description="Low complexity" evidence="1">
    <location>
        <begin position="562"/>
        <end position="571"/>
    </location>
</feature>
<sequence>MQTQLSRLNTEMRALKDVGTEQHTERHLEPATIPISQVEPVHMAIQGTSDSGMTEVDIRRFIEVSKNNVVPLEGQSPKLLMGTFEPRCQRNLIVYPEDSSFPKPSETPCDQESRLASSVEIQARQGQLRELQEQLDRQREALQSRQRVQEESLTHKQDQLKEHMKRQQEALEMFLTDKQFEQTAVMPKTSKAEQFNLMSSLLQALEKSDCALDESHSTEHQSNMPSQENENKMPSCYHQTFMQSGTTSQNVRHGQDHQLSRPLKPPVAKPRLGLLGVIEQHELSAIQEVETPISDSLLGGDDDDDFSVAMDGGMKEENGVSKLSLGSKEGSCSESSKSTGRLSRLSWREMLMMETRTFSEQAPSSDPTHSVAVDLPFYSADIGRGVLSYPGPVISRFKSSNKVMHPQSHLDPLFIPFHKTSEQDCMSSTTISTGSLSTNEQDVSSTDVSLQSSQRMQGRYSAGKAGSHSSTSVFMTPSPECPGVIETSVPVSHGTESSLNGSRIQRIIDKYTKELNQSLDGGNGSPAGMDISDSDCHLPLRFEKPDSSLQFQALEPRPDYSISMSSSSHQSTMFGNHSEDSNTSTQRNVTGFNAEQLHINSPTGPEAEAPDVSNEITVGRIQGNITFAPPAGLDISDFEDSHFHLPSDVSRNFQPLEPRPDIDISTFSSSMQSQRHSVVSNTTAQKSLIGSNTKQATTELTTETPNVSNELTLGSIQDYNMLETSVPVSHGTESRLNRSRIQRIIDKYTKELNQSLDGGNVSPAGMDISDSDCHLPLRFEKPDSSLQFQALEPRPDYSISMSSSSQQSRMFENLSEDSNTSTQRNVTGFNAEQLRINSPTGPEAEAPDVSNEITVGCIQGNITFAPPARLDNSDFEDSNLHLPRDFSQNFQTLEPRLYFDSSSMQSQRHSVVSNTTAQRSLIGSNAKLATTSEIPNVNNELTLGSIQDNNMFGELHISDLHYSNLNSPPDSRELFQALESRPDFDIATFFSSQQSQRHTGMHSCEDHSEDSDIPIQRRLIWSNAEQLPSGPVTPIPEVSCELTVGSIRDDSTFVDQASDSSSLQPDAPLSENSQNVECPAPARLTAERLPEQVRLGNMMSSVSNQYLQQGMVQDEEFGVLAAISQDDTEFSRLSETSLEHLRRQSLEHPHDQQQESFYQLATTQSTISDSVLCEPQITDSLKCGFAEKVEDEHHLHSLNGLQSDLCDLHANDYKKLVSQRSVPQITSSKNTVGQAANQDELKLEASVKQHSITETSKDLGTFKSNFSIPVWETESGTGIMEEPDLTLMSLNETTLLEQELSNSNREETTGNRSVKPTCMSENLQLENTEVNKSKPLTEGFQSSQSKTSAMLLEFSSSPGSLQKFFLKKKKDLIQKSSKRVEMIKTRERPLAVKTPESLAKDQNSQNRAEVPSSAQVCLLKKVGEVKVCTPEQRNANETEMYQRTERLYNQLDEVRHRKDIKMRQEAYAKNREKAKEFQKKTLQKLRAKQMKC</sequence>
<feature type="region of interest" description="Disordered" evidence="1">
    <location>
        <begin position="210"/>
        <end position="232"/>
    </location>
</feature>
<protein>
    <submittedName>
        <fullName evidence="2">Centrosomal protein of 295 kDa-like isoform X2</fullName>
    </submittedName>
</protein>
<feature type="compositionally biased region" description="Basic and acidic residues" evidence="1">
    <location>
        <begin position="210"/>
        <end position="219"/>
    </location>
</feature>
<dbReference type="PANTHER" id="PTHR21553:SF33">
    <property type="entry name" value="CEP295 N-TERMINAL-LIKE PROTEIN"/>
    <property type="match status" value="1"/>
</dbReference>
<feature type="region of interest" description="Disordered" evidence="1">
    <location>
        <begin position="562"/>
        <end position="586"/>
    </location>
</feature>
<feature type="compositionally biased region" description="Low complexity" evidence="1">
    <location>
        <begin position="428"/>
        <end position="438"/>
    </location>
</feature>
<gene>
    <name evidence="2" type="ORF">HHUSO_G10111</name>
</gene>
<evidence type="ECO:0000313" key="3">
    <source>
        <dbReference type="Proteomes" id="UP001369086"/>
    </source>
</evidence>
<feature type="compositionally biased region" description="Polar residues" evidence="1">
    <location>
        <begin position="439"/>
        <end position="453"/>
    </location>
</feature>
<name>A0ABR0ZNV6_HUSHU</name>